<sequence>MSLFLKFKRAKANAPNEHTMRVPITVIIDTYVVFKKKFRKGAALNASIKFDQRIGLGINMGG</sequence>
<accession>A0A645HQZ2</accession>
<comment type="caution">
    <text evidence="1">The sequence shown here is derived from an EMBL/GenBank/DDBJ whole genome shotgun (WGS) entry which is preliminary data.</text>
</comment>
<evidence type="ECO:0000313" key="1">
    <source>
        <dbReference type="EMBL" id="MPN37773.1"/>
    </source>
</evidence>
<proteinExistence type="predicted"/>
<dbReference type="EMBL" id="VSSQ01092627">
    <property type="protein sequence ID" value="MPN37773.1"/>
    <property type="molecule type" value="Genomic_DNA"/>
</dbReference>
<dbReference type="AlphaFoldDB" id="A0A645HQZ2"/>
<gene>
    <name evidence="1" type="ORF">SDC9_185294</name>
</gene>
<protein>
    <submittedName>
        <fullName evidence="1">Uncharacterized protein</fullName>
    </submittedName>
</protein>
<organism evidence="1">
    <name type="scientific">bioreactor metagenome</name>
    <dbReference type="NCBI Taxonomy" id="1076179"/>
    <lineage>
        <taxon>unclassified sequences</taxon>
        <taxon>metagenomes</taxon>
        <taxon>ecological metagenomes</taxon>
    </lineage>
</organism>
<name>A0A645HQZ2_9ZZZZ</name>
<reference evidence="1" key="1">
    <citation type="submission" date="2019-08" db="EMBL/GenBank/DDBJ databases">
        <authorList>
            <person name="Kucharzyk K."/>
            <person name="Murdoch R.W."/>
            <person name="Higgins S."/>
            <person name="Loffler F."/>
        </authorList>
    </citation>
    <scope>NUCLEOTIDE SEQUENCE</scope>
</reference>